<dbReference type="PROSITE" id="PS50082">
    <property type="entry name" value="WD_REPEATS_2"/>
    <property type="match status" value="4"/>
</dbReference>
<name>A0A9Q0KSF2_9MAGN</name>
<dbReference type="SUPFAM" id="SSF50978">
    <property type="entry name" value="WD40 repeat-like"/>
    <property type="match status" value="1"/>
</dbReference>
<feature type="repeat" description="WD" evidence="3">
    <location>
        <begin position="639"/>
        <end position="671"/>
    </location>
</feature>
<dbReference type="SMART" id="SM00320">
    <property type="entry name" value="WD40"/>
    <property type="match status" value="7"/>
</dbReference>
<dbReference type="GO" id="GO:0003714">
    <property type="term" value="F:transcription corepressor activity"/>
    <property type="evidence" value="ECO:0007669"/>
    <property type="project" value="InterPro"/>
</dbReference>
<dbReference type="InterPro" id="IPR019775">
    <property type="entry name" value="WD40_repeat_CS"/>
</dbReference>
<dbReference type="PANTHER" id="PTHR44376">
    <property type="entry name" value="TRANSCRIPTIONAL REGULATOR OF FILAMENTOUS GROWTH FLO8"/>
    <property type="match status" value="1"/>
</dbReference>
<organism evidence="5 6">
    <name type="scientific">Protea cynaroides</name>
    <dbReference type="NCBI Taxonomy" id="273540"/>
    <lineage>
        <taxon>Eukaryota</taxon>
        <taxon>Viridiplantae</taxon>
        <taxon>Streptophyta</taxon>
        <taxon>Embryophyta</taxon>
        <taxon>Tracheophyta</taxon>
        <taxon>Spermatophyta</taxon>
        <taxon>Magnoliopsida</taxon>
        <taxon>Proteales</taxon>
        <taxon>Proteaceae</taxon>
        <taxon>Protea</taxon>
    </lineage>
</organism>
<keyword evidence="6" id="KW-1185">Reference proteome</keyword>
<protein>
    <submittedName>
        <fullName evidence="5">Uncharacterized protein</fullName>
    </submittedName>
</protein>
<dbReference type="PROSITE" id="PS00678">
    <property type="entry name" value="WD_REPEATS_1"/>
    <property type="match status" value="1"/>
</dbReference>
<dbReference type="CDD" id="cd00200">
    <property type="entry name" value="WD40"/>
    <property type="match status" value="1"/>
</dbReference>
<dbReference type="Proteomes" id="UP001141806">
    <property type="component" value="Unassembled WGS sequence"/>
</dbReference>
<evidence type="ECO:0000313" key="6">
    <source>
        <dbReference type="Proteomes" id="UP001141806"/>
    </source>
</evidence>
<dbReference type="Gene3D" id="2.130.10.10">
    <property type="entry name" value="YVTN repeat-like/Quinoprotein amine dehydrogenase"/>
    <property type="match status" value="2"/>
</dbReference>
<dbReference type="PANTHER" id="PTHR44376:SF8">
    <property type="entry name" value="TRANSCRIPTIONAL COREPRESSOR LEUNIG-LIKE"/>
    <property type="match status" value="1"/>
</dbReference>
<comment type="caution">
    <text evidence="5">The sequence shown here is derived from an EMBL/GenBank/DDBJ whole genome shotgun (WGS) entry which is preliminary data.</text>
</comment>
<dbReference type="PROSITE" id="PS50294">
    <property type="entry name" value="WD_REPEATS_REGION"/>
    <property type="match status" value="4"/>
</dbReference>
<feature type="compositionally biased region" description="Basic and acidic residues" evidence="4">
    <location>
        <begin position="327"/>
        <end position="337"/>
    </location>
</feature>
<dbReference type="EMBL" id="JAMYWD010000003">
    <property type="protein sequence ID" value="KAJ4975836.1"/>
    <property type="molecule type" value="Genomic_DNA"/>
</dbReference>
<evidence type="ECO:0000256" key="4">
    <source>
        <dbReference type="SAM" id="MobiDB-lite"/>
    </source>
</evidence>
<keyword evidence="2" id="KW-0677">Repeat</keyword>
<dbReference type="InterPro" id="IPR015943">
    <property type="entry name" value="WD40/YVTN_repeat-like_dom_sf"/>
</dbReference>
<evidence type="ECO:0000313" key="5">
    <source>
        <dbReference type="EMBL" id="KAJ4975836.1"/>
    </source>
</evidence>
<dbReference type="InterPro" id="IPR036322">
    <property type="entry name" value="WD40_repeat_dom_sf"/>
</dbReference>
<accession>A0A9Q0KSF2</accession>
<dbReference type="PRINTS" id="PR00320">
    <property type="entry name" value="GPROTEINBRPT"/>
</dbReference>
<dbReference type="InterPro" id="IPR044716">
    <property type="entry name" value="LEUNIG-like"/>
</dbReference>
<dbReference type="PROSITE" id="PS50896">
    <property type="entry name" value="LISH"/>
    <property type="match status" value="1"/>
</dbReference>
<dbReference type="AlphaFoldDB" id="A0A9Q0KSF2"/>
<sequence>MMDDRMKWVADEILHRYIHDYMLKKNLHTAALTFRTEANIPNEPVAIDSPGGGFLLDWWSLFYDMYSSCWQAKELSHEIALKANQVMDINQESILQQYQMNQRRLGWLPTEADFTLAAKIYEERLRNSSSKTLRPNIQHADSRNMFRKSMVQNLGNVQHQNFAETQKHSLRDGRQAVDLSLSNRTETTLHGVPNIMIPISGPSEAELGKLVINSMPFIGRPLAGIDQIPPGLGKQVLKSDLQTPIQQQFQMLTAQQREQLIAQSLSYTAPNLVSFLSGTSADLDLQRLMLLKAGLNVKDEYMSSSVNSLQSISSSTEAVSKTVSTVPKDKDGRHDMAESSSNANVESFLSNDTDIDDLRGIPFSTLLQSSTACNRIVPKGLPFELVCSRKSSETKVLCCHFSSDGKLLASAGHDKKVVLWNLDTFKFKRSLKDHSLLITDVRFRRSSSILATSSSDKTIRIWDANYLRHSLYKLLGHSEQVMSLDFHPEKEDLLCSCDNNEILLWNVNHRKCIRVSKGGVTQIRFQSQVGQLLAAASGNTINIRDVETGSVLFNLEGHVKRVQSICWDTTGKYIASVSEDCVRVWSALSGGECVHKLCSNDKKFQSCTFHSRGSLLLVIGGYKSLELWNPMSTCKTNTYPAHGGLITALADSPSTRMVATTSHDGYVKLWR</sequence>
<proteinExistence type="predicted"/>
<feature type="region of interest" description="Disordered" evidence="4">
    <location>
        <begin position="320"/>
        <end position="344"/>
    </location>
</feature>
<evidence type="ECO:0000256" key="3">
    <source>
        <dbReference type="PROSITE-ProRule" id="PRU00221"/>
    </source>
</evidence>
<dbReference type="InterPro" id="IPR006594">
    <property type="entry name" value="LisH"/>
</dbReference>
<feature type="repeat" description="WD" evidence="3">
    <location>
        <begin position="474"/>
        <end position="515"/>
    </location>
</feature>
<dbReference type="InterPro" id="IPR020472">
    <property type="entry name" value="WD40_PAC1"/>
</dbReference>
<dbReference type="Pfam" id="PF00400">
    <property type="entry name" value="WD40"/>
    <property type="match status" value="5"/>
</dbReference>
<evidence type="ECO:0000256" key="1">
    <source>
        <dbReference type="ARBA" id="ARBA00022574"/>
    </source>
</evidence>
<keyword evidence="1 3" id="KW-0853">WD repeat</keyword>
<dbReference type="SMART" id="SM00667">
    <property type="entry name" value="LisH"/>
    <property type="match status" value="1"/>
</dbReference>
<feature type="repeat" description="WD" evidence="3">
    <location>
        <begin position="431"/>
        <end position="463"/>
    </location>
</feature>
<feature type="repeat" description="WD" evidence="3">
    <location>
        <begin position="389"/>
        <end position="430"/>
    </location>
</feature>
<reference evidence="5" key="1">
    <citation type="journal article" date="2023" name="Plant J.">
        <title>The genome of the king protea, Protea cynaroides.</title>
        <authorList>
            <person name="Chang J."/>
            <person name="Duong T.A."/>
            <person name="Schoeman C."/>
            <person name="Ma X."/>
            <person name="Roodt D."/>
            <person name="Barker N."/>
            <person name="Li Z."/>
            <person name="Van de Peer Y."/>
            <person name="Mizrachi E."/>
        </authorList>
    </citation>
    <scope>NUCLEOTIDE SEQUENCE</scope>
    <source>
        <tissue evidence="5">Young leaves</tissue>
    </source>
</reference>
<gene>
    <name evidence="5" type="ORF">NE237_000942</name>
</gene>
<evidence type="ECO:0000256" key="2">
    <source>
        <dbReference type="ARBA" id="ARBA00022737"/>
    </source>
</evidence>
<dbReference type="OrthoDB" id="47802at2759"/>
<dbReference type="InterPro" id="IPR001680">
    <property type="entry name" value="WD40_rpt"/>
</dbReference>